<dbReference type="AlphaFoldDB" id="A0AA86N9Y4"/>
<evidence type="ECO:0000313" key="4">
    <source>
        <dbReference type="Proteomes" id="UP001642409"/>
    </source>
</evidence>
<organism evidence="2">
    <name type="scientific">Hexamita inflata</name>
    <dbReference type="NCBI Taxonomy" id="28002"/>
    <lineage>
        <taxon>Eukaryota</taxon>
        <taxon>Metamonada</taxon>
        <taxon>Diplomonadida</taxon>
        <taxon>Hexamitidae</taxon>
        <taxon>Hexamitinae</taxon>
        <taxon>Hexamita</taxon>
    </lineage>
</organism>
<keyword evidence="1" id="KW-0175">Coiled coil</keyword>
<accession>A0AA86N9Y4</accession>
<dbReference type="EMBL" id="CAXDID020000352">
    <property type="protein sequence ID" value="CAL6081317.1"/>
    <property type="molecule type" value="Genomic_DNA"/>
</dbReference>
<reference evidence="3 4" key="2">
    <citation type="submission" date="2024-07" db="EMBL/GenBank/DDBJ databases">
        <authorList>
            <person name="Akdeniz Z."/>
        </authorList>
    </citation>
    <scope>NUCLEOTIDE SEQUENCE [LARGE SCALE GENOMIC DNA]</scope>
</reference>
<protein>
    <submittedName>
        <fullName evidence="3">Hypothetical_protein</fullName>
    </submittedName>
</protein>
<dbReference type="Proteomes" id="UP001642409">
    <property type="component" value="Unassembled WGS sequence"/>
</dbReference>
<feature type="coiled-coil region" evidence="1">
    <location>
        <begin position="451"/>
        <end position="485"/>
    </location>
</feature>
<evidence type="ECO:0000313" key="2">
    <source>
        <dbReference type="EMBL" id="CAI9915752.1"/>
    </source>
</evidence>
<reference evidence="2" key="1">
    <citation type="submission" date="2023-06" db="EMBL/GenBank/DDBJ databases">
        <authorList>
            <person name="Kurt Z."/>
        </authorList>
    </citation>
    <scope>NUCLEOTIDE SEQUENCE</scope>
</reference>
<comment type="caution">
    <text evidence="2">The sequence shown here is derived from an EMBL/GenBank/DDBJ whole genome shotgun (WGS) entry which is preliminary data.</text>
</comment>
<name>A0AA86N9Y4_9EUKA</name>
<gene>
    <name evidence="2" type="ORF">HINF_LOCUS3397</name>
    <name evidence="3" type="ORF">HINF_LOCUS60285</name>
</gene>
<evidence type="ECO:0000256" key="1">
    <source>
        <dbReference type="SAM" id="Coils"/>
    </source>
</evidence>
<proteinExistence type="predicted"/>
<keyword evidence="4" id="KW-1185">Reference proteome</keyword>
<evidence type="ECO:0000313" key="3">
    <source>
        <dbReference type="EMBL" id="CAL6081317.1"/>
    </source>
</evidence>
<sequence length="502" mass="58117">MFIITQNNFGLQLNWSDDQNADPIDYQLLHSNYEYIDVYGTNSNTFNEYELISRSESLAFNNCKVDLNQLVHNFELLSLEYCECKNLFNNISVQSLILKDCAITIDQIKELNLDSLDVTVCNIKDFDFYSCHQLNCELQNLYLYEQDVDLALLNGEWYYVLFDNCTFTNQINEDSFKAKCVEIKQASDTVSSDFLVPFERLHCDELFVQISKPVNDSDPILLINKSTTIKNVEATFNEVRVDLNKTVGSWSKLSFVDCVLSGNSDNYKICFQNTKMSVSILQIQQTDLTALYYINAKLFLFIQTQIDLTNVYKLSPFELHLENITVNLEHLKGSWKTLKLTNCQFTNMQTKAINAHTVLICKSDYQITKCFDSVNMILKDTNIKVYLPDVNSLMVSNSNIRVNTVQNTIQMLTLTECKISRFSVTLVPNLISFQISDQIIQKTTTEYLNTKKKNRKKLESLSKIMNSLQNRNEKKIKRVLKLNQNIFISIEEIERTLFLSKD</sequence>
<dbReference type="EMBL" id="CATOUU010000077">
    <property type="protein sequence ID" value="CAI9915752.1"/>
    <property type="molecule type" value="Genomic_DNA"/>
</dbReference>